<evidence type="ECO:0000313" key="4">
    <source>
        <dbReference type="Proteomes" id="UP001464891"/>
    </source>
</evidence>
<organism evidence="3 4">
    <name type="scientific">Trichocoleus desertorum GB2-A4</name>
    <dbReference type="NCBI Taxonomy" id="2933944"/>
    <lineage>
        <taxon>Bacteria</taxon>
        <taxon>Bacillati</taxon>
        <taxon>Cyanobacteriota</taxon>
        <taxon>Cyanophyceae</taxon>
        <taxon>Leptolyngbyales</taxon>
        <taxon>Trichocoleusaceae</taxon>
        <taxon>Trichocoleus</taxon>
    </lineage>
</organism>
<dbReference type="SUPFAM" id="SSF55874">
    <property type="entry name" value="ATPase domain of HSP90 chaperone/DNA topoisomerase II/histidine kinase"/>
    <property type="match status" value="1"/>
</dbReference>
<evidence type="ECO:0000256" key="2">
    <source>
        <dbReference type="ARBA" id="ARBA00023012"/>
    </source>
</evidence>
<dbReference type="InterPro" id="IPR036890">
    <property type="entry name" value="HATPase_C_sf"/>
</dbReference>
<dbReference type="PANTHER" id="PTHR45339">
    <property type="entry name" value="HYBRID SIGNAL TRANSDUCTION HISTIDINE KINASE J"/>
    <property type="match status" value="1"/>
</dbReference>
<dbReference type="Proteomes" id="UP001464891">
    <property type="component" value="Unassembled WGS sequence"/>
</dbReference>
<comment type="caution">
    <text evidence="3">The sequence shown here is derived from an EMBL/GenBank/DDBJ whole genome shotgun (WGS) entry which is preliminary data.</text>
</comment>
<accession>A0ABV0JHS8</accession>
<evidence type="ECO:0000313" key="3">
    <source>
        <dbReference type="EMBL" id="MEP0821194.1"/>
    </source>
</evidence>
<evidence type="ECO:0000256" key="1">
    <source>
        <dbReference type="ARBA" id="ARBA00022553"/>
    </source>
</evidence>
<gene>
    <name evidence="3" type="ORF">NC998_29580</name>
</gene>
<dbReference type="PANTHER" id="PTHR45339:SF1">
    <property type="entry name" value="HYBRID SIGNAL TRANSDUCTION HISTIDINE KINASE J"/>
    <property type="match status" value="1"/>
</dbReference>
<dbReference type="RefSeq" id="WP_190442235.1">
    <property type="nucleotide sequence ID" value="NZ_JAMPKM010000086.1"/>
</dbReference>
<keyword evidence="2" id="KW-0902">Two-component regulatory system</keyword>
<keyword evidence="4" id="KW-1185">Reference proteome</keyword>
<keyword evidence="1" id="KW-0597">Phosphoprotein</keyword>
<name>A0ABV0JHS8_9CYAN</name>
<sequence length="77" mass="8466">MDFSKIESGKLDLEQQSFNLRACVERSLDLLSSQASDKGLELAYRIEPSVPRAIVGDAARLSQILLNLLSNATSSQR</sequence>
<dbReference type="EMBL" id="JAMPKM010000086">
    <property type="protein sequence ID" value="MEP0821194.1"/>
    <property type="molecule type" value="Genomic_DNA"/>
</dbReference>
<proteinExistence type="predicted"/>
<protein>
    <submittedName>
        <fullName evidence="3">Uncharacterized protein</fullName>
    </submittedName>
</protein>
<reference evidence="3 4" key="1">
    <citation type="submission" date="2022-04" db="EMBL/GenBank/DDBJ databases">
        <title>Positive selection, recombination, and allopatry shape intraspecific diversity of widespread and dominant cyanobacteria.</title>
        <authorList>
            <person name="Wei J."/>
            <person name="Shu W."/>
            <person name="Hu C."/>
        </authorList>
    </citation>
    <scope>NUCLEOTIDE SEQUENCE [LARGE SCALE GENOMIC DNA]</scope>
    <source>
        <strain evidence="3 4">GB2-A4</strain>
    </source>
</reference>
<dbReference type="Gene3D" id="3.30.565.10">
    <property type="entry name" value="Histidine kinase-like ATPase, C-terminal domain"/>
    <property type="match status" value="1"/>
</dbReference>